<organism evidence="9 10">
    <name type="scientific">Kribbella caucasensis</name>
    <dbReference type="NCBI Taxonomy" id="2512215"/>
    <lineage>
        <taxon>Bacteria</taxon>
        <taxon>Bacillati</taxon>
        <taxon>Actinomycetota</taxon>
        <taxon>Actinomycetes</taxon>
        <taxon>Propionibacteriales</taxon>
        <taxon>Kribbellaceae</taxon>
        <taxon>Kribbella</taxon>
    </lineage>
</organism>
<evidence type="ECO:0000256" key="5">
    <source>
        <dbReference type="ARBA" id="ARBA00022741"/>
    </source>
</evidence>
<comment type="caution">
    <text evidence="9">The sequence shown here is derived from an EMBL/GenBank/DDBJ whole genome shotgun (WGS) entry which is preliminary data.</text>
</comment>
<dbReference type="CDD" id="cd03257">
    <property type="entry name" value="ABC_NikE_OppD_transporters"/>
    <property type="match status" value="1"/>
</dbReference>
<dbReference type="Pfam" id="PF00005">
    <property type="entry name" value="ABC_tran"/>
    <property type="match status" value="1"/>
</dbReference>
<dbReference type="Pfam" id="PF08352">
    <property type="entry name" value="oligo_HPY"/>
    <property type="match status" value="1"/>
</dbReference>
<dbReference type="InterPro" id="IPR013563">
    <property type="entry name" value="Oligopep_ABC_C"/>
</dbReference>
<evidence type="ECO:0000256" key="3">
    <source>
        <dbReference type="ARBA" id="ARBA00022448"/>
    </source>
</evidence>
<dbReference type="FunFam" id="3.40.50.300:FF:000016">
    <property type="entry name" value="Oligopeptide ABC transporter ATP-binding component"/>
    <property type="match status" value="1"/>
</dbReference>
<dbReference type="GO" id="GO:0005886">
    <property type="term" value="C:plasma membrane"/>
    <property type="evidence" value="ECO:0007669"/>
    <property type="project" value="UniProtKB-SubCell"/>
</dbReference>
<dbReference type="Proteomes" id="UP000295388">
    <property type="component" value="Unassembled WGS sequence"/>
</dbReference>
<gene>
    <name evidence="9" type="ORF">EV643_11296</name>
</gene>
<dbReference type="AlphaFoldDB" id="A0A4R6K9Z8"/>
<dbReference type="SMART" id="SM00382">
    <property type="entry name" value="AAA"/>
    <property type="match status" value="1"/>
</dbReference>
<dbReference type="GO" id="GO:0016887">
    <property type="term" value="F:ATP hydrolysis activity"/>
    <property type="evidence" value="ECO:0007669"/>
    <property type="project" value="InterPro"/>
</dbReference>
<dbReference type="EMBL" id="SNWQ01000012">
    <property type="protein sequence ID" value="TDO45772.1"/>
    <property type="molecule type" value="Genomic_DNA"/>
</dbReference>
<keyword evidence="10" id="KW-1185">Reference proteome</keyword>
<evidence type="ECO:0000256" key="6">
    <source>
        <dbReference type="ARBA" id="ARBA00022840"/>
    </source>
</evidence>
<dbReference type="InterPro" id="IPR027417">
    <property type="entry name" value="P-loop_NTPase"/>
</dbReference>
<evidence type="ECO:0000256" key="2">
    <source>
        <dbReference type="ARBA" id="ARBA00005417"/>
    </source>
</evidence>
<reference evidence="9 10" key="1">
    <citation type="submission" date="2019-03" db="EMBL/GenBank/DDBJ databases">
        <title>Genomic Encyclopedia of Type Strains, Phase III (KMG-III): the genomes of soil and plant-associated and newly described type strains.</title>
        <authorList>
            <person name="Whitman W."/>
        </authorList>
    </citation>
    <scope>NUCLEOTIDE SEQUENCE [LARGE SCALE GENOMIC DNA]</scope>
    <source>
        <strain evidence="9 10">VKM Ac-2527</strain>
    </source>
</reference>
<sequence>MMGPGITRTTDGLRVRDLTVTFRADGRDVPAVRGLDLDVRPGKVLALVGESGSGKSASVLGMLGLLPPGTRTTGTAMVNGVDLLSLSSAKLRRRLGKDVAIVFQDPMTSLNPVHTVGQQVAEALLVHDQGLSSRQARARAGELLARVGIPAAVRRLDDYPHQFSGGMRQRVMIAIALANSPSVLVADEPTTALDVTVQAQILELLTDLCREQQTGLVLVTHDLGVVAGVADDVAVMYAGRIVERGTVDELFYRNSHPYTQGLLAAVPRIDLADYEPEPIPGTSRSAAGVDVGCSFAPRCSWAAETCLTDDPPLQDLRPGHGVACLRAETVAAAQERKSR</sequence>
<dbReference type="InterPro" id="IPR050388">
    <property type="entry name" value="ABC_Ni/Peptide_Import"/>
</dbReference>
<evidence type="ECO:0000256" key="1">
    <source>
        <dbReference type="ARBA" id="ARBA00004202"/>
    </source>
</evidence>
<evidence type="ECO:0000313" key="10">
    <source>
        <dbReference type="Proteomes" id="UP000295388"/>
    </source>
</evidence>
<dbReference type="NCBIfam" id="TIGR01727">
    <property type="entry name" value="oligo_HPY"/>
    <property type="match status" value="1"/>
</dbReference>
<keyword evidence="6 9" id="KW-0067">ATP-binding</keyword>
<feature type="domain" description="ABC transporter" evidence="8">
    <location>
        <begin position="13"/>
        <end position="263"/>
    </location>
</feature>
<evidence type="ECO:0000256" key="7">
    <source>
        <dbReference type="ARBA" id="ARBA00023136"/>
    </source>
</evidence>
<dbReference type="InterPro" id="IPR003593">
    <property type="entry name" value="AAA+_ATPase"/>
</dbReference>
<dbReference type="GO" id="GO:0005524">
    <property type="term" value="F:ATP binding"/>
    <property type="evidence" value="ECO:0007669"/>
    <property type="project" value="UniProtKB-KW"/>
</dbReference>
<keyword evidence="5" id="KW-0547">Nucleotide-binding</keyword>
<comment type="subcellular location">
    <subcellularLocation>
        <location evidence="1">Cell membrane</location>
        <topology evidence="1">Peripheral membrane protein</topology>
    </subcellularLocation>
</comment>
<evidence type="ECO:0000256" key="4">
    <source>
        <dbReference type="ARBA" id="ARBA00022475"/>
    </source>
</evidence>
<keyword evidence="3" id="KW-0813">Transport</keyword>
<evidence type="ECO:0000313" key="9">
    <source>
        <dbReference type="EMBL" id="TDO45772.1"/>
    </source>
</evidence>
<dbReference type="PROSITE" id="PS00211">
    <property type="entry name" value="ABC_TRANSPORTER_1"/>
    <property type="match status" value="1"/>
</dbReference>
<keyword evidence="4" id="KW-1003">Cell membrane</keyword>
<dbReference type="Gene3D" id="3.40.50.300">
    <property type="entry name" value="P-loop containing nucleotide triphosphate hydrolases"/>
    <property type="match status" value="1"/>
</dbReference>
<dbReference type="GO" id="GO:0015833">
    <property type="term" value="P:peptide transport"/>
    <property type="evidence" value="ECO:0007669"/>
    <property type="project" value="InterPro"/>
</dbReference>
<name>A0A4R6K9Z8_9ACTN</name>
<dbReference type="InterPro" id="IPR017871">
    <property type="entry name" value="ABC_transporter-like_CS"/>
</dbReference>
<keyword evidence="7" id="KW-0472">Membrane</keyword>
<proteinExistence type="inferred from homology"/>
<protein>
    <submittedName>
        <fullName evidence="9">Peptide/nickel transport system ATP-binding protein</fullName>
    </submittedName>
</protein>
<accession>A0A4R6K9Z8</accession>
<dbReference type="PANTHER" id="PTHR43297">
    <property type="entry name" value="OLIGOPEPTIDE TRANSPORT ATP-BINDING PROTEIN APPD"/>
    <property type="match status" value="1"/>
</dbReference>
<dbReference type="InterPro" id="IPR003439">
    <property type="entry name" value="ABC_transporter-like_ATP-bd"/>
</dbReference>
<dbReference type="PROSITE" id="PS50893">
    <property type="entry name" value="ABC_TRANSPORTER_2"/>
    <property type="match status" value="1"/>
</dbReference>
<dbReference type="PANTHER" id="PTHR43297:SF2">
    <property type="entry name" value="DIPEPTIDE TRANSPORT ATP-BINDING PROTEIN DPPD"/>
    <property type="match status" value="1"/>
</dbReference>
<dbReference type="RefSeq" id="WP_166665553.1">
    <property type="nucleotide sequence ID" value="NZ_SNWQ01000012.1"/>
</dbReference>
<dbReference type="SUPFAM" id="SSF52540">
    <property type="entry name" value="P-loop containing nucleoside triphosphate hydrolases"/>
    <property type="match status" value="1"/>
</dbReference>
<evidence type="ECO:0000259" key="8">
    <source>
        <dbReference type="PROSITE" id="PS50893"/>
    </source>
</evidence>
<comment type="similarity">
    <text evidence="2">Belongs to the ABC transporter superfamily.</text>
</comment>